<keyword evidence="2" id="KW-1185">Reference proteome</keyword>
<reference evidence="1" key="1">
    <citation type="submission" date="2020-08" db="EMBL/GenBank/DDBJ databases">
        <title>Multicomponent nature underlies the extraordinary mechanical properties of spider dragline silk.</title>
        <authorList>
            <person name="Kono N."/>
            <person name="Nakamura H."/>
            <person name="Mori M."/>
            <person name="Yoshida Y."/>
            <person name="Ohtoshi R."/>
            <person name="Malay A.D."/>
            <person name="Moran D.A.P."/>
            <person name="Tomita M."/>
            <person name="Numata K."/>
            <person name="Arakawa K."/>
        </authorList>
    </citation>
    <scope>NUCLEOTIDE SEQUENCE</scope>
</reference>
<accession>A0A8X6UBM2</accession>
<name>A0A8X6UBM2_NEPPI</name>
<organism evidence="1 2">
    <name type="scientific">Nephila pilipes</name>
    <name type="common">Giant wood spider</name>
    <name type="synonym">Nephila maculata</name>
    <dbReference type="NCBI Taxonomy" id="299642"/>
    <lineage>
        <taxon>Eukaryota</taxon>
        <taxon>Metazoa</taxon>
        <taxon>Ecdysozoa</taxon>
        <taxon>Arthropoda</taxon>
        <taxon>Chelicerata</taxon>
        <taxon>Arachnida</taxon>
        <taxon>Araneae</taxon>
        <taxon>Araneomorphae</taxon>
        <taxon>Entelegynae</taxon>
        <taxon>Araneoidea</taxon>
        <taxon>Nephilidae</taxon>
        <taxon>Nephila</taxon>
    </lineage>
</organism>
<evidence type="ECO:0000313" key="2">
    <source>
        <dbReference type="Proteomes" id="UP000887013"/>
    </source>
</evidence>
<protein>
    <submittedName>
        <fullName evidence="1">Uncharacterized protein</fullName>
    </submittedName>
</protein>
<gene>
    <name evidence="1" type="ORF">NPIL_568441</name>
</gene>
<dbReference type="EMBL" id="BMAW01029779">
    <property type="protein sequence ID" value="GFU13695.1"/>
    <property type="molecule type" value="Genomic_DNA"/>
</dbReference>
<evidence type="ECO:0000313" key="1">
    <source>
        <dbReference type="EMBL" id="GFU13695.1"/>
    </source>
</evidence>
<dbReference type="Proteomes" id="UP000887013">
    <property type="component" value="Unassembled WGS sequence"/>
</dbReference>
<comment type="caution">
    <text evidence="1">The sequence shown here is derived from an EMBL/GenBank/DDBJ whole genome shotgun (WGS) entry which is preliminary data.</text>
</comment>
<dbReference type="AlphaFoldDB" id="A0A8X6UBM2"/>
<sequence>MDPRVSANTVMLGILSVARTNQGATSASLLPIKQTLPHVLATINELEPSILYPSSSRQSILDQVAQLVPLAAVGRPTFTAFLFGTGEFEDEDLQAAAEGGMEQCCRPLDRVRQTKLYLLALGLDTMDADGGLDQMAQTVGFPVRRPLAKHDFETLVCAICLQTMQAEKQSVDVFHLHCLLTHMNTTIPADL</sequence>
<proteinExistence type="predicted"/>